<evidence type="ECO:0008006" key="5">
    <source>
        <dbReference type="Google" id="ProtNLM"/>
    </source>
</evidence>
<protein>
    <recommendedName>
        <fullName evidence="5">Methyltransferase</fullName>
    </recommendedName>
</protein>
<dbReference type="NCBIfam" id="NF041278">
    <property type="entry name" value="CmcJ_NvfI_EfuI"/>
    <property type="match status" value="1"/>
</dbReference>
<dbReference type="GO" id="GO:0016491">
    <property type="term" value="F:oxidoreductase activity"/>
    <property type="evidence" value="ECO:0007669"/>
    <property type="project" value="UniProtKB-KW"/>
</dbReference>
<reference evidence="3 4" key="1">
    <citation type="submission" date="2016-05" db="EMBL/GenBank/DDBJ databases">
        <title>Comparative analysis of secretome profiles of manganese(II)-oxidizing ascomycete fungi.</title>
        <authorList>
            <consortium name="DOE Joint Genome Institute"/>
            <person name="Zeiner C.A."/>
            <person name="Purvine S.O."/>
            <person name="Zink E.M."/>
            <person name="Wu S."/>
            <person name="Pasa-Tolic L."/>
            <person name="Chaput D.L."/>
            <person name="Haridas S."/>
            <person name="Grigoriev I.V."/>
            <person name="Santelli C.M."/>
            <person name="Hansel C.M."/>
        </authorList>
    </citation>
    <scope>NUCLEOTIDE SEQUENCE [LARGE SCALE GENOMIC DNA]</scope>
    <source>
        <strain evidence="3 4">SRC1lrK2f</strain>
    </source>
</reference>
<dbReference type="AlphaFoldDB" id="A0A177DZ04"/>
<evidence type="ECO:0000313" key="4">
    <source>
        <dbReference type="Proteomes" id="UP000077248"/>
    </source>
</evidence>
<dbReference type="EMBL" id="KV441471">
    <property type="protein sequence ID" value="OAG24716.1"/>
    <property type="molecule type" value="Genomic_DNA"/>
</dbReference>
<dbReference type="PANTHER" id="PTHR34598">
    <property type="entry name" value="BLL6449 PROTEIN"/>
    <property type="match status" value="1"/>
</dbReference>
<keyword evidence="1" id="KW-0560">Oxidoreductase</keyword>
<organism evidence="3 4">
    <name type="scientific">Alternaria alternata</name>
    <name type="common">Alternaria rot fungus</name>
    <name type="synonym">Torula alternata</name>
    <dbReference type="NCBI Taxonomy" id="5599"/>
    <lineage>
        <taxon>Eukaryota</taxon>
        <taxon>Fungi</taxon>
        <taxon>Dikarya</taxon>
        <taxon>Ascomycota</taxon>
        <taxon>Pezizomycotina</taxon>
        <taxon>Dothideomycetes</taxon>
        <taxon>Pleosporomycetidae</taxon>
        <taxon>Pleosporales</taxon>
        <taxon>Pleosporineae</taxon>
        <taxon>Pleosporaceae</taxon>
        <taxon>Alternaria</taxon>
        <taxon>Alternaria sect. Alternaria</taxon>
        <taxon>Alternaria alternata complex</taxon>
    </lineage>
</organism>
<dbReference type="VEuPathDB" id="FungiDB:CC77DRAFT_1047277"/>
<proteinExistence type="inferred from homology"/>
<evidence type="ECO:0000313" key="3">
    <source>
        <dbReference type="EMBL" id="OAG24716.1"/>
    </source>
</evidence>
<dbReference type="PANTHER" id="PTHR34598:SF3">
    <property type="entry name" value="OXIDOREDUCTASE AN1597"/>
    <property type="match status" value="1"/>
</dbReference>
<dbReference type="GeneID" id="29113077"/>
<dbReference type="Proteomes" id="UP000077248">
    <property type="component" value="Unassembled WGS sequence"/>
</dbReference>
<evidence type="ECO:0000256" key="1">
    <source>
        <dbReference type="ARBA" id="ARBA00023002"/>
    </source>
</evidence>
<evidence type="ECO:0000256" key="2">
    <source>
        <dbReference type="ARBA" id="ARBA00023604"/>
    </source>
</evidence>
<dbReference type="RefSeq" id="XP_018390137.1">
    <property type="nucleotide sequence ID" value="XM_018527483.1"/>
</dbReference>
<comment type="similarity">
    <text evidence="2">Belongs to the asaB hydroxylase/desaturase family.</text>
</comment>
<dbReference type="InterPro" id="IPR044053">
    <property type="entry name" value="AsaB-like"/>
</dbReference>
<gene>
    <name evidence="3" type="ORF">CC77DRAFT_1047277</name>
</gene>
<sequence length="281" mass="32811">MSKHDDAVLTEIRYTARDARHEYEKPYEMRYDTGGVIPTTNTTHESHTVTILNFRSFQNEHNFSDYGFAVEKMGTIMTDEVFGNRKLIQEVYYPVLEKLLWQQFPSAAEVRILEYNLRSRHIQYPHFNHKVELEFSQPATLAHIDYSLESAIRNACAVFKTPRESLKRVLTVNFWKSFQPGNDWPLALCDARSLNHDTDTIDVDIVYHDRYTENETMYYDPGHDWYYVKDLGEDEILMFVQKDTDKPGGGGVAHTSFYNPLAKEDAPPRMSIEIRAYVAFK</sequence>
<accession>A0A177DZ04</accession>
<dbReference type="OMA" id="CDRRTVD"/>
<keyword evidence="4" id="KW-1185">Reference proteome</keyword>
<dbReference type="KEGG" id="aalt:CC77DRAFT_1047277"/>
<name>A0A177DZ04_ALTAL</name>